<comment type="similarity">
    <text evidence="2">Belongs to the apolipoprotein C1 family.</text>
</comment>
<dbReference type="Bgee" id="ENSPANG00000024326">
    <property type="expression patterns" value="Expressed in adrenal medulla and 64 other cell types or tissues"/>
</dbReference>
<keyword evidence="6" id="KW-0445">Lipid transport</keyword>
<dbReference type="InterPro" id="IPR006781">
    <property type="entry name" value="ApoC-I"/>
</dbReference>
<reference evidence="10" key="3">
    <citation type="submission" date="2025-09" db="UniProtKB">
        <authorList>
            <consortium name="Ensembl"/>
        </authorList>
    </citation>
    <scope>IDENTIFICATION</scope>
</reference>
<evidence type="ECO:0000256" key="4">
    <source>
        <dbReference type="ARBA" id="ARBA00022525"/>
    </source>
</evidence>
<evidence type="ECO:0000256" key="6">
    <source>
        <dbReference type="ARBA" id="ARBA00023055"/>
    </source>
</evidence>
<keyword evidence="4" id="KW-0964">Secreted</keyword>
<dbReference type="Pfam" id="PF04691">
    <property type="entry name" value="ApoC-I"/>
    <property type="match status" value="1"/>
</dbReference>
<dbReference type="GO" id="GO:0010916">
    <property type="term" value="P:negative regulation of very-low-density lipoprotein particle clearance"/>
    <property type="evidence" value="ECO:0007669"/>
    <property type="project" value="TreeGrafter"/>
</dbReference>
<organism evidence="10 11">
    <name type="scientific">Papio anubis</name>
    <name type="common">Olive baboon</name>
    <dbReference type="NCBI Taxonomy" id="9555"/>
    <lineage>
        <taxon>Eukaryota</taxon>
        <taxon>Metazoa</taxon>
        <taxon>Chordata</taxon>
        <taxon>Craniata</taxon>
        <taxon>Vertebrata</taxon>
        <taxon>Euteleostomi</taxon>
        <taxon>Mammalia</taxon>
        <taxon>Eutheria</taxon>
        <taxon>Euarchontoglires</taxon>
        <taxon>Primates</taxon>
        <taxon>Haplorrhini</taxon>
        <taxon>Catarrhini</taxon>
        <taxon>Cercopithecidae</taxon>
        <taxon>Cercopithecinae</taxon>
        <taxon>Papio</taxon>
    </lineage>
</organism>
<accession>A0A2I3M1V7</accession>
<dbReference type="GO" id="GO:0050995">
    <property type="term" value="P:negative regulation of lipid catabolic process"/>
    <property type="evidence" value="ECO:0007669"/>
    <property type="project" value="TreeGrafter"/>
</dbReference>
<dbReference type="Proteomes" id="UP000028761">
    <property type="component" value="Chromosome 20"/>
</dbReference>
<dbReference type="GO" id="GO:0042157">
    <property type="term" value="P:lipoprotein metabolic process"/>
    <property type="evidence" value="ECO:0007669"/>
    <property type="project" value="InterPro"/>
</dbReference>
<evidence type="ECO:0000256" key="1">
    <source>
        <dbReference type="ARBA" id="ARBA00004613"/>
    </source>
</evidence>
<dbReference type="GO" id="GO:0034447">
    <property type="term" value="P:very-low-density lipoprotein particle clearance"/>
    <property type="evidence" value="ECO:0007669"/>
    <property type="project" value="TreeGrafter"/>
</dbReference>
<dbReference type="GO" id="GO:0034361">
    <property type="term" value="C:very-low-density lipoprotein particle"/>
    <property type="evidence" value="ECO:0007669"/>
    <property type="project" value="TreeGrafter"/>
</dbReference>
<dbReference type="InterPro" id="IPR043081">
    <property type="entry name" value="ApoC-1_sf"/>
</dbReference>
<name>A0A2I3M1V7_PAPAN</name>
<dbReference type="GO" id="GO:0006641">
    <property type="term" value="P:triglyceride metabolic process"/>
    <property type="evidence" value="ECO:0007669"/>
    <property type="project" value="TreeGrafter"/>
</dbReference>
<evidence type="ECO:0000313" key="10">
    <source>
        <dbReference type="Ensembl" id="ENSPANP00000029692.1"/>
    </source>
</evidence>
<feature type="signal peptide" evidence="9">
    <location>
        <begin position="1"/>
        <end position="26"/>
    </location>
</feature>
<dbReference type="GO" id="GO:0004859">
    <property type="term" value="F:phospholipase inhibitor activity"/>
    <property type="evidence" value="ECO:0007669"/>
    <property type="project" value="TreeGrafter"/>
</dbReference>
<evidence type="ECO:0000256" key="2">
    <source>
        <dbReference type="ARBA" id="ARBA00009204"/>
    </source>
</evidence>
<evidence type="ECO:0000256" key="9">
    <source>
        <dbReference type="SAM" id="SignalP"/>
    </source>
</evidence>
<dbReference type="Gene3D" id="4.10.260.30">
    <property type="entry name" value="Apolipoprotein C-I"/>
    <property type="match status" value="1"/>
</dbReference>
<evidence type="ECO:0000256" key="8">
    <source>
        <dbReference type="ARBA" id="ARBA00041479"/>
    </source>
</evidence>
<keyword evidence="3" id="KW-0813">Transport</keyword>
<dbReference type="PANTHER" id="PTHR16565:SF2">
    <property type="entry name" value="APOLIPOPROTEIN C-I"/>
    <property type="match status" value="1"/>
</dbReference>
<dbReference type="GO" id="GO:0006869">
    <property type="term" value="P:lipid transport"/>
    <property type="evidence" value="ECO:0007669"/>
    <property type="project" value="UniProtKB-KW"/>
</dbReference>
<reference evidence="10" key="1">
    <citation type="submission" date="2012-03" db="EMBL/GenBank/DDBJ databases">
        <title>Whole Genome Assembly of Papio anubis.</title>
        <authorList>
            <person name="Liu Y.L."/>
            <person name="Abraham K.A."/>
            <person name="Akbar H.A."/>
            <person name="Ali S.A."/>
            <person name="Anosike U.A."/>
            <person name="Aqrawi P.A."/>
            <person name="Arias F.A."/>
            <person name="Attaway T.A."/>
            <person name="Awwad R.A."/>
            <person name="Babu C.B."/>
            <person name="Bandaranaike D.B."/>
            <person name="Battles P.B."/>
            <person name="Bell A.B."/>
            <person name="Beltran B.B."/>
            <person name="Berhane-Mersha D.B."/>
            <person name="Bess C.B."/>
            <person name="Bickham C.B."/>
            <person name="Bolden T.B."/>
            <person name="Carter K.C."/>
            <person name="Chau D.C."/>
            <person name="Chavez A.C."/>
            <person name="Clerc-Blankenburg K.C."/>
            <person name="Coyle M.C."/>
            <person name="Dao M.D."/>
            <person name="Davila M.L.D."/>
            <person name="Davy-Carroll L.D."/>
            <person name="Denson S.D."/>
            <person name="Dinh H.D."/>
            <person name="Fernandez S.F."/>
            <person name="Fernando P.F."/>
            <person name="Forbes L.F."/>
            <person name="Francis C.F."/>
            <person name="Francisco L.F."/>
            <person name="Fu Q.F."/>
            <person name="Garcia-Iii R.G."/>
            <person name="Garrett T.G."/>
            <person name="Gross S.G."/>
            <person name="Gubbala S.G."/>
            <person name="Hirani K.H."/>
            <person name="Hogues M.H."/>
            <person name="Hollins B.H."/>
            <person name="Jackson L.J."/>
            <person name="Javaid M.J."/>
            <person name="Jhangiani S.J."/>
            <person name="Johnson A.J."/>
            <person name="Johnson B.J."/>
            <person name="Jones J.J."/>
            <person name="Joshi V.J."/>
            <person name="Kalu J.K."/>
            <person name="Khan N.K."/>
            <person name="Korchina V.K."/>
            <person name="Kovar C.K."/>
            <person name="Lago L.L."/>
            <person name="Lara F.L."/>
            <person name="Le T.-K.L."/>
            <person name="Lee S.L."/>
            <person name="Legall-Iii F.L."/>
            <person name="Lemon S.L."/>
            <person name="Liu J.L."/>
            <person name="Liu Y.-S.L."/>
            <person name="Liyanage D.L."/>
            <person name="Lopez J.L."/>
            <person name="Lorensuhewa L.L."/>
            <person name="Mata R.M."/>
            <person name="Mathew T.M."/>
            <person name="Mercado C.M."/>
            <person name="Mercado I.M."/>
            <person name="Morales K.M."/>
            <person name="Morgan M.M."/>
            <person name="Munidasa M.M."/>
            <person name="Ngo D.N."/>
            <person name="Nguyen L.N."/>
            <person name="Nguyen T.N."/>
            <person name="Nguyen N.N."/>
            <person name="Obregon M.O."/>
            <person name="Okwuonu G.O."/>
            <person name="Ongeri F.O."/>
            <person name="Onwere C.O."/>
            <person name="Osifeso I.O."/>
            <person name="Parra A.P."/>
            <person name="Patil S.P."/>
            <person name="Perez A.P."/>
            <person name="Perez Y.P."/>
            <person name="Pham C.P."/>
            <person name="Pu L.-L.P."/>
            <person name="Puazo M.P."/>
            <person name="Quiroz J.Q."/>
            <person name="Rouhana J.R."/>
            <person name="Ruiz M.R."/>
            <person name="Ruiz S.-J.R."/>
            <person name="Saada N.S."/>
            <person name="Santibanez J.S."/>
            <person name="Scheel M.S."/>
            <person name="Schneider B.S."/>
            <person name="Simmons D.S."/>
            <person name="Sisson I.S."/>
            <person name="Tang L.-Y.T."/>
            <person name="Thornton R.T."/>
            <person name="Tisius J.T."/>
            <person name="Toledanes G.T."/>
            <person name="Trejos Z.T."/>
            <person name="Usmani K.U."/>
            <person name="Varghese R.V."/>
            <person name="Vattathil S.V."/>
            <person name="Vee V.V."/>
            <person name="Walker D.W."/>
            <person name="Weissenberger G.W."/>
            <person name="White C.W."/>
            <person name="Williams A.W."/>
            <person name="Woodworth J.W."/>
            <person name="Wright R.W."/>
            <person name="Zhu Y.Z."/>
            <person name="Han Y.H."/>
            <person name="Newsham I.N."/>
            <person name="Nazareth L.N."/>
            <person name="Worley K.W."/>
            <person name="Muzny D.M."/>
            <person name="Rogers J.R."/>
            <person name="Gibbs R.G."/>
        </authorList>
    </citation>
    <scope>NUCLEOTIDE SEQUENCE [LARGE SCALE GENOMIC DNA]</scope>
</reference>
<proteinExistence type="inferred from homology"/>
<feature type="chain" id="PRO_5014149139" description="Apolipoprotein C-I, basic form" evidence="9">
    <location>
        <begin position="27"/>
        <end position="130"/>
    </location>
</feature>
<dbReference type="AlphaFoldDB" id="A0A2I3M1V7"/>
<dbReference type="GO" id="GO:0005504">
    <property type="term" value="F:fatty acid binding"/>
    <property type="evidence" value="ECO:0007669"/>
    <property type="project" value="TreeGrafter"/>
</dbReference>
<evidence type="ECO:0000313" key="11">
    <source>
        <dbReference type="Proteomes" id="UP000028761"/>
    </source>
</evidence>
<dbReference type="OMA" id="AGPWRMV"/>
<keyword evidence="11" id="KW-1185">Reference proteome</keyword>
<dbReference type="GeneTree" id="ENSGT00390000011584"/>
<dbReference type="PANTHER" id="PTHR16565">
    <property type="entry name" value="APOLIPOPROTEIN C-I"/>
    <property type="match status" value="1"/>
</dbReference>
<evidence type="ECO:0000256" key="3">
    <source>
        <dbReference type="ARBA" id="ARBA00022448"/>
    </source>
</evidence>
<comment type="subcellular location">
    <subcellularLocation>
        <location evidence="1">Secreted</location>
    </subcellularLocation>
</comment>
<sequence>MRLFLSLPVLVVVLSMVLEGPAPVQGAPDVSSALDKLKEFGNTLEDKAWEVINRIKQSEFPAKTRLEPFPGHRRAGVCFWVEPWRMVQDEQIEKKKTSPREADNVPLVTQLDLRGLVFRDISESEGETQD</sequence>
<evidence type="ECO:0000256" key="7">
    <source>
        <dbReference type="ARBA" id="ARBA00039353"/>
    </source>
</evidence>
<dbReference type="GO" id="GO:0034364">
    <property type="term" value="C:high-density lipoprotein particle"/>
    <property type="evidence" value="ECO:0007669"/>
    <property type="project" value="TreeGrafter"/>
</dbReference>
<reference evidence="10" key="2">
    <citation type="submission" date="2025-08" db="UniProtKB">
        <authorList>
            <consortium name="Ensembl"/>
        </authorList>
    </citation>
    <scope>IDENTIFICATION</scope>
</reference>
<protein>
    <recommendedName>
        <fullName evidence="7">Apolipoprotein C-I, basic form</fullName>
    </recommendedName>
    <alternativeName>
        <fullName evidence="8">Apolipoprotein C1B</fullName>
    </alternativeName>
</protein>
<evidence type="ECO:0000256" key="5">
    <source>
        <dbReference type="ARBA" id="ARBA00022729"/>
    </source>
</evidence>
<dbReference type="GO" id="GO:0032375">
    <property type="term" value="P:negative regulation of cholesterol transport"/>
    <property type="evidence" value="ECO:0007669"/>
    <property type="project" value="TreeGrafter"/>
</dbReference>
<dbReference type="Ensembl" id="ENSPANT00000055262.2">
    <property type="protein sequence ID" value="ENSPANP00000029692.1"/>
    <property type="gene ID" value="ENSPANG00000024326.3"/>
</dbReference>
<keyword evidence="5 9" id="KW-0732">Signal</keyword>